<gene>
    <name evidence="6" type="ORF">ACJMK2_044521</name>
</gene>
<feature type="region of interest" description="Disordered" evidence="5">
    <location>
        <begin position="1"/>
        <end position="87"/>
    </location>
</feature>
<dbReference type="PANTHER" id="PTHR14899:SF0">
    <property type="entry name" value="G KINASE-ANCHORING PROTEIN 1"/>
    <property type="match status" value="1"/>
</dbReference>
<dbReference type="PROSITE" id="PS50330">
    <property type="entry name" value="UIM"/>
    <property type="match status" value="1"/>
</dbReference>
<keyword evidence="4" id="KW-0175">Coiled coil</keyword>
<dbReference type="GO" id="GO:0005794">
    <property type="term" value="C:Golgi apparatus"/>
    <property type="evidence" value="ECO:0007669"/>
    <property type="project" value="UniProtKB-SubCell"/>
</dbReference>
<feature type="compositionally biased region" description="Basic and acidic residues" evidence="5">
    <location>
        <begin position="24"/>
        <end position="34"/>
    </location>
</feature>
<evidence type="ECO:0008006" key="8">
    <source>
        <dbReference type="Google" id="ProtNLM"/>
    </source>
</evidence>
<feature type="compositionally biased region" description="Low complexity" evidence="5">
    <location>
        <begin position="123"/>
        <end position="133"/>
    </location>
</feature>
<dbReference type="InterPro" id="IPR003903">
    <property type="entry name" value="UIM_dom"/>
</dbReference>
<feature type="compositionally biased region" description="Basic and acidic residues" evidence="5">
    <location>
        <begin position="134"/>
        <end position="145"/>
    </location>
</feature>
<protein>
    <recommendedName>
        <fullName evidence="8">G kinase-anchoring protein 1</fullName>
    </recommendedName>
</protein>
<comment type="caution">
    <text evidence="6">The sequence shown here is derived from an EMBL/GenBank/DDBJ whole genome shotgun (WGS) entry which is preliminary data.</text>
</comment>
<evidence type="ECO:0000313" key="7">
    <source>
        <dbReference type="Proteomes" id="UP001634394"/>
    </source>
</evidence>
<proteinExistence type="inferred from homology"/>
<comment type="similarity">
    <text evidence="2">Belongs to the GKAP1 family.</text>
</comment>
<evidence type="ECO:0000256" key="4">
    <source>
        <dbReference type="ARBA" id="ARBA00023054"/>
    </source>
</evidence>
<keyword evidence="7" id="KW-1185">Reference proteome</keyword>
<reference evidence="6 7" key="1">
    <citation type="submission" date="2024-11" db="EMBL/GenBank/DDBJ databases">
        <title>Chromosome-level genome assembly of the freshwater bivalve Anodonta woodiana.</title>
        <authorList>
            <person name="Chen X."/>
        </authorList>
    </citation>
    <scope>NUCLEOTIDE SEQUENCE [LARGE SCALE GENOMIC DNA]</scope>
    <source>
        <strain evidence="6">MN2024</strain>
        <tissue evidence="6">Gills</tissue>
    </source>
</reference>
<organism evidence="6 7">
    <name type="scientific">Sinanodonta woodiana</name>
    <name type="common">Chinese pond mussel</name>
    <name type="synonym">Anodonta woodiana</name>
    <dbReference type="NCBI Taxonomy" id="1069815"/>
    <lineage>
        <taxon>Eukaryota</taxon>
        <taxon>Metazoa</taxon>
        <taxon>Spiralia</taxon>
        <taxon>Lophotrochozoa</taxon>
        <taxon>Mollusca</taxon>
        <taxon>Bivalvia</taxon>
        <taxon>Autobranchia</taxon>
        <taxon>Heteroconchia</taxon>
        <taxon>Palaeoheterodonta</taxon>
        <taxon>Unionida</taxon>
        <taxon>Unionoidea</taxon>
        <taxon>Unionidae</taxon>
        <taxon>Unioninae</taxon>
        <taxon>Sinanodonta</taxon>
    </lineage>
</organism>
<comment type="subcellular location">
    <subcellularLocation>
        <location evidence="1">Golgi apparatus</location>
    </subcellularLocation>
</comment>
<evidence type="ECO:0000256" key="5">
    <source>
        <dbReference type="SAM" id="MobiDB-lite"/>
    </source>
</evidence>
<evidence type="ECO:0000256" key="1">
    <source>
        <dbReference type="ARBA" id="ARBA00004555"/>
    </source>
</evidence>
<dbReference type="AlphaFoldDB" id="A0ABD3W3J7"/>
<feature type="compositionally biased region" description="Basic and acidic residues" evidence="5">
    <location>
        <begin position="317"/>
        <end position="335"/>
    </location>
</feature>
<dbReference type="InterPro" id="IPR026109">
    <property type="entry name" value="GKAP1"/>
</dbReference>
<accession>A0ABD3W3J7</accession>
<feature type="region of interest" description="Disordered" evidence="5">
    <location>
        <begin position="317"/>
        <end position="342"/>
    </location>
</feature>
<evidence type="ECO:0000256" key="3">
    <source>
        <dbReference type="ARBA" id="ARBA00023034"/>
    </source>
</evidence>
<dbReference type="Proteomes" id="UP001634394">
    <property type="component" value="Unassembled WGS sequence"/>
</dbReference>
<sequence length="342" mass="39067">MAKISVKPSRFALLKIEDDDDDVPKEGKQNEKHVQQSKTSQKKTKKKKTTESGPQGNPGSGGGDWEVHQGGKAKAKGNKNVTEEQWEQWQKVDKELTTENYEKDLQQAILLSKLEFEEKKQQPKQLQQQLQGKVDTEKATGDSKEGKKKKKKDKPNAMSLEEFNKLSESKQQSTDSLDGDFIPSSQPTVKIRPPQPAAPNSQEVDQFFESVDSDVNRILNQEKMQEEYKKQYAVENVISAKYKEEIIKKDKEIEFLKATLKKQEEELQQVKKRNKQLCVILAQGEMKDKAEVLMQVEQLTQIKDELTEQVQELTAELEKERSKNHGLKADFDKLKGSKHGGK</sequence>
<name>A0ABD3W3J7_SINWO</name>
<evidence type="ECO:0000256" key="2">
    <source>
        <dbReference type="ARBA" id="ARBA00006662"/>
    </source>
</evidence>
<feature type="region of interest" description="Disordered" evidence="5">
    <location>
        <begin position="118"/>
        <end position="201"/>
    </location>
</feature>
<keyword evidence="3" id="KW-0333">Golgi apparatus</keyword>
<dbReference type="PRINTS" id="PR02083">
    <property type="entry name" value="GKINASEAP1"/>
</dbReference>
<dbReference type="PANTHER" id="PTHR14899">
    <property type="entry name" value="G KINASE ANCHORING PROTEIN 1"/>
    <property type="match status" value="1"/>
</dbReference>
<dbReference type="EMBL" id="JBJQND010000009">
    <property type="protein sequence ID" value="KAL3867307.1"/>
    <property type="molecule type" value="Genomic_DNA"/>
</dbReference>
<evidence type="ECO:0000313" key="6">
    <source>
        <dbReference type="EMBL" id="KAL3867307.1"/>
    </source>
</evidence>